<name>A0A8D8TWY7_9HEMI</name>
<sequence>MYVLGVRAGYSMYKETVKRDPGPGQLDNTLTNNNSSGFIIIQHTHKTEQAPISIIIMMSYYYIMELAINHFRSKLVEALQAGRRWPKKLCRRYKSTHEAL</sequence>
<reference evidence="1" key="1">
    <citation type="submission" date="2021-05" db="EMBL/GenBank/DDBJ databases">
        <authorList>
            <person name="Alioto T."/>
            <person name="Alioto T."/>
            <person name="Gomez Garrido J."/>
        </authorList>
    </citation>
    <scope>NUCLEOTIDE SEQUENCE</scope>
</reference>
<organism evidence="1">
    <name type="scientific">Cacopsylla melanoneura</name>
    <dbReference type="NCBI Taxonomy" id="428564"/>
    <lineage>
        <taxon>Eukaryota</taxon>
        <taxon>Metazoa</taxon>
        <taxon>Ecdysozoa</taxon>
        <taxon>Arthropoda</taxon>
        <taxon>Hexapoda</taxon>
        <taxon>Insecta</taxon>
        <taxon>Pterygota</taxon>
        <taxon>Neoptera</taxon>
        <taxon>Paraneoptera</taxon>
        <taxon>Hemiptera</taxon>
        <taxon>Sternorrhyncha</taxon>
        <taxon>Psylloidea</taxon>
        <taxon>Psyllidae</taxon>
        <taxon>Psyllinae</taxon>
        <taxon>Cacopsylla</taxon>
    </lineage>
</organism>
<proteinExistence type="predicted"/>
<protein>
    <submittedName>
        <fullName evidence="1">Uncharacterized protein</fullName>
    </submittedName>
</protein>
<dbReference type="AlphaFoldDB" id="A0A8D8TWY7"/>
<dbReference type="EMBL" id="HBUF01310317">
    <property type="protein sequence ID" value="CAG6693026.1"/>
    <property type="molecule type" value="Transcribed_RNA"/>
</dbReference>
<accession>A0A8D8TWY7</accession>
<evidence type="ECO:0000313" key="1">
    <source>
        <dbReference type="EMBL" id="CAG6693026.1"/>
    </source>
</evidence>